<protein>
    <submittedName>
        <fullName evidence="1">Uncharacterized protein</fullName>
    </submittedName>
</protein>
<evidence type="ECO:0000313" key="1">
    <source>
        <dbReference type="EMBL" id="PLW07265.1"/>
    </source>
</evidence>
<accession>A0A2N5S1Z6</accession>
<dbReference type="EMBL" id="PGCJ01001240">
    <property type="protein sequence ID" value="PLW07265.1"/>
    <property type="molecule type" value="Genomic_DNA"/>
</dbReference>
<organism evidence="1 2">
    <name type="scientific">Puccinia coronata f. sp. avenae</name>
    <dbReference type="NCBI Taxonomy" id="200324"/>
    <lineage>
        <taxon>Eukaryota</taxon>
        <taxon>Fungi</taxon>
        <taxon>Dikarya</taxon>
        <taxon>Basidiomycota</taxon>
        <taxon>Pucciniomycotina</taxon>
        <taxon>Pucciniomycetes</taxon>
        <taxon>Pucciniales</taxon>
        <taxon>Pucciniaceae</taxon>
        <taxon>Puccinia</taxon>
    </lineage>
</organism>
<gene>
    <name evidence="1" type="ORF">PCANC_26492</name>
</gene>
<reference evidence="1 2" key="1">
    <citation type="submission" date="2017-11" db="EMBL/GenBank/DDBJ databases">
        <title>De novo assembly and phasing of dikaryotic genomes from two isolates of Puccinia coronata f. sp. avenae, the causal agent of oat crown rust.</title>
        <authorList>
            <person name="Miller M.E."/>
            <person name="Zhang Y."/>
            <person name="Omidvar V."/>
            <person name="Sperschneider J."/>
            <person name="Schwessinger B."/>
            <person name="Raley C."/>
            <person name="Palmer J.M."/>
            <person name="Garnica D."/>
            <person name="Upadhyaya N."/>
            <person name="Rathjen J."/>
            <person name="Taylor J.M."/>
            <person name="Park R.F."/>
            <person name="Dodds P.N."/>
            <person name="Hirsch C.D."/>
            <person name="Kianian S.F."/>
            <person name="Figueroa M."/>
        </authorList>
    </citation>
    <scope>NUCLEOTIDE SEQUENCE [LARGE SCALE GENOMIC DNA]</scope>
    <source>
        <strain evidence="1">12NC29</strain>
    </source>
</reference>
<keyword evidence="2" id="KW-1185">Reference proteome</keyword>
<dbReference type="AlphaFoldDB" id="A0A2N5S1Z6"/>
<comment type="caution">
    <text evidence="1">The sequence shown here is derived from an EMBL/GenBank/DDBJ whole genome shotgun (WGS) entry which is preliminary data.</text>
</comment>
<sequence length="167" mass="18629">MDTANGDLNPPATSQGQRNLKTSVGKILSICNQIAKHQLDPKKFILGFLTLQDTKLAYKQRFWGAPDGITSTVTVLNAIRNLVVSQRGGQNAWTNFILQEASNQLYKTQSAINPRTSSTYWLCVTFQNPYQLGEKYAVSLRETALTQLEAVWETGQSDLQRFAECAL</sequence>
<proteinExistence type="predicted"/>
<evidence type="ECO:0000313" key="2">
    <source>
        <dbReference type="Proteomes" id="UP000235388"/>
    </source>
</evidence>
<dbReference type="Proteomes" id="UP000235388">
    <property type="component" value="Unassembled WGS sequence"/>
</dbReference>
<name>A0A2N5S1Z6_9BASI</name>